<evidence type="ECO:0000256" key="5">
    <source>
        <dbReference type="SAM" id="Phobius"/>
    </source>
</evidence>
<keyword evidence="7" id="KW-1185">Reference proteome</keyword>
<evidence type="ECO:0008006" key="8">
    <source>
        <dbReference type="Google" id="ProtNLM"/>
    </source>
</evidence>
<evidence type="ECO:0000256" key="3">
    <source>
        <dbReference type="ARBA" id="ARBA00022989"/>
    </source>
</evidence>
<dbReference type="Proteomes" id="UP000783686">
    <property type="component" value="Unassembled WGS sequence"/>
</dbReference>
<keyword evidence="4 5" id="KW-0472">Membrane</keyword>
<reference evidence="6" key="1">
    <citation type="submission" date="2020-09" db="EMBL/GenBank/DDBJ databases">
        <authorList>
            <person name="Kikuchi T."/>
        </authorList>
    </citation>
    <scope>NUCLEOTIDE SEQUENCE</scope>
    <source>
        <strain evidence="6">SH1</strain>
    </source>
</reference>
<sequence>MNDLTSRFDNAPYVEETASWYNANIELLHDYIYIIALISTAYFFVKLYKSHRIHKNFRLVLVCAAASFVTLTGTRIVITQVLHYTSDVNKRYYVNVICITLSTIHMMSLFGTALCMNMLAVEQHLATVWVNNYENKNLKIGIILMIIVVVQCVPGGMFVQWYCLSNDFNLNTSRTTCVPLDTHWELAVIGFSSCFVTCSLCSLPSLIGYMTFTLFGFVLSYFRGASVMKYGRYNIYDRIVTNIGYVTVDLYALYHMFCFMYYSDAMRFVIQKDIRRFRGNSCSVADSHIDYKEEADKTTETYFNQLTQAWR</sequence>
<evidence type="ECO:0000256" key="1">
    <source>
        <dbReference type="ARBA" id="ARBA00004141"/>
    </source>
</evidence>
<protein>
    <recommendedName>
        <fullName evidence="8">G_PROTEIN_RECEP_F1_2 domain-containing protein</fullName>
    </recommendedName>
</protein>
<comment type="caution">
    <text evidence="6">The sequence shown here is derived from an EMBL/GenBank/DDBJ whole genome shotgun (WGS) entry which is preliminary data.</text>
</comment>
<feature type="transmembrane region" description="Helical" evidence="5">
    <location>
        <begin position="31"/>
        <end position="48"/>
    </location>
</feature>
<comment type="subcellular location">
    <subcellularLocation>
        <location evidence="1">Membrane</location>
        <topology evidence="1">Multi-pass membrane protein</topology>
    </subcellularLocation>
</comment>
<dbReference type="EMBL" id="CAJFCW020000002">
    <property type="protein sequence ID" value="CAG9088406.1"/>
    <property type="molecule type" value="Genomic_DNA"/>
</dbReference>
<evidence type="ECO:0000313" key="6">
    <source>
        <dbReference type="EMBL" id="CAD5209074.1"/>
    </source>
</evidence>
<dbReference type="AlphaFoldDB" id="A0A811K0X4"/>
<organism evidence="6 7">
    <name type="scientific">Bursaphelenchus okinawaensis</name>
    <dbReference type="NCBI Taxonomy" id="465554"/>
    <lineage>
        <taxon>Eukaryota</taxon>
        <taxon>Metazoa</taxon>
        <taxon>Ecdysozoa</taxon>
        <taxon>Nematoda</taxon>
        <taxon>Chromadorea</taxon>
        <taxon>Rhabditida</taxon>
        <taxon>Tylenchina</taxon>
        <taxon>Tylenchomorpha</taxon>
        <taxon>Aphelenchoidea</taxon>
        <taxon>Aphelenchoididae</taxon>
        <taxon>Bursaphelenchus</taxon>
    </lineage>
</organism>
<name>A0A811K0X4_9BILA</name>
<feature type="transmembrane region" description="Helical" evidence="5">
    <location>
        <begin position="243"/>
        <end position="262"/>
    </location>
</feature>
<dbReference type="OrthoDB" id="5888952at2759"/>
<feature type="transmembrane region" description="Helical" evidence="5">
    <location>
        <begin position="94"/>
        <end position="119"/>
    </location>
</feature>
<keyword evidence="2 5" id="KW-0812">Transmembrane</keyword>
<feature type="transmembrane region" description="Helical" evidence="5">
    <location>
        <begin position="60"/>
        <end position="82"/>
    </location>
</feature>
<evidence type="ECO:0000256" key="2">
    <source>
        <dbReference type="ARBA" id="ARBA00022692"/>
    </source>
</evidence>
<dbReference type="EMBL" id="CAJFDH010000002">
    <property type="protein sequence ID" value="CAD5209074.1"/>
    <property type="molecule type" value="Genomic_DNA"/>
</dbReference>
<evidence type="ECO:0000313" key="7">
    <source>
        <dbReference type="Proteomes" id="UP000614601"/>
    </source>
</evidence>
<dbReference type="GO" id="GO:0016020">
    <property type="term" value="C:membrane"/>
    <property type="evidence" value="ECO:0007669"/>
    <property type="project" value="UniProtKB-SubCell"/>
</dbReference>
<evidence type="ECO:0000256" key="4">
    <source>
        <dbReference type="ARBA" id="ARBA00023136"/>
    </source>
</evidence>
<gene>
    <name evidence="6" type="ORF">BOKJ2_LOCUS2498</name>
</gene>
<dbReference type="Pfam" id="PF10292">
    <property type="entry name" value="7TM_GPCR_Srab"/>
    <property type="match status" value="1"/>
</dbReference>
<dbReference type="InterPro" id="IPR019408">
    <property type="entry name" value="7TM_GPCR_serpentine_rcpt_Srab"/>
</dbReference>
<feature type="transmembrane region" description="Helical" evidence="5">
    <location>
        <begin position="206"/>
        <end position="223"/>
    </location>
</feature>
<proteinExistence type="predicted"/>
<feature type="transmembrane region" description="Helical" evidence="5">
    <location>
        <begin position="140"/>
        <end position="162"/>
    </location>
</feature>
<keyword evidence="3 5" id="KW-1133">Transmembrane helix</keyword>
<accession>A0A811K0X4</accession>
<dbReference type="Proteomes" id="UP000614601">
    <property type="component" value="Unassembled WGS sequence"/>
</dbReference>